<dbReference type="PANTHER" id="PTHR45737:SF6">
    <property type="entry name" value="VON WILLEBRAND FACTOR A DOMAIN-CONTAINING PROTEIN 5A"/>
    <property type="match status" value="1"/>
</dbReference>
<feature type="compositionally biased region" description="Polar residues" evidence="1">
    <location>
        <begin position="836"/>
        <end position="852"/>
    </location>
</feature>
<comment type="caution">
    <text evidence="4">The sequence shown here is derived from an EMBL/GenBank/DDBJ whole genome shotgun (WGS) entry which is preliminary data.</text>
</comment>
<evidence type="ECO:0000259" key="3">
    <source>
        <dbReference type="PROSITE" id="PS51468"/>
    </source>
</evidence>
<protein>
    <recommendedName>
        <fullName evidence="6">VIT domain-containing protein</fullName>
    </recommendedName>
</protein>
<dbReference type="AlphaFoldDB" id="A0A409XHV4"/>
<dbReference type="SUPFAM" id="SSF53300">
    <property type="entry name" value="vWA-like"/>
    <property type="match status" value="1"/>
</dbReference>
<keyword evidence="5" id="KW-1185">Reference proteome</keyword>
<feature type="compositionally biased region" description="Acidic residues" evidence="1">
    <location>
        <begin position="689"/>
        <end position="701"/>
    </location>
</feature>
<feature type="region of interest" description="Disordered" evidence="1">
    <location>
        <begin position="689"/>
        <end position="960"/>
    </location>
</feature>
<dbReference type="PROSITE" id="PS50234">
    <property type="entry name" value="VWFA"/>
    <property type="match status" value="1"/>
</dbReference>
<dbReference type="PANTHER" id="PTHR45737">
    <property type="entry name" value="VON WILLEBRAND FACTOR A DOMAIN-CONTAINING PROTEIN 5A"/>
    <property type="match status" value="1"/>
</dbReference>
<evidence type="ECO:0000259" key="2">
    <source>
        <dbReference type="PROSITE" id="PS50234"/>
    </source>
</evidence>
<feature type="domain" description="VWFA" evidence="2">
    <location>
        <begin position="321"/>
        <end position="503"/>
    </location>
</feature>
<feature type="compositionally biased region" description="Polar residues" evidence="1">
    <location>
        <begin position="782"/>
        <end position="804"/>
    </location>
</feature>
<proteinExistence type="predicted"/>
<name>A0A409XHV4_PSICY</name>
<dbReference type="PROSITE" id="PS51468">
    <property type="entry name" value="VIT"/>
    <property type="match status" value="1"/>
</dbReference>
<sequence length="1143" mass="122361">MGKASAHGLVSYAANGSPTYLPLKSVSAKIYIVDGMHILFCLCTIYTNLRTVSARVVLKQRYTNDRSNKECANAQYIFPVPANGAVCAFKMQSADGRIVKGIVKERSKAEKEYEFAIAQNQFAGLLYEATPDIFVISIGAIPRGQDVKVTIMYVVPLSDGDLPGYDSVEFILPTYVATRYGPPPSSLPSSPSSLSSNTHTTLDIAAEIQMPSAITSVTSSSHAIKVYSSNGNGDDTESLIYTSRVTLDPAGPPPRLNRDFVLSIQAVRLGEPRCVAEVLEHNRISNTPNISKTKRKEKETSVALSLTFVPRFRMQALPTQEYIFLIDRSGSMAGRPMQHAKDALVLFLKSLPSQGTLFNIFSFGSVSSSLWNSSRRYTATDINIALNHVNVMSANLGGTEIESAVRNLVSSRNTSLPTSVFLLTDGEVYNLDSLLALISFSVSESLTSLISSAAHLRFFTLGVGNAASTALCEGVARVGNGRCLMATDAGDISQKCARLLEASKVPPMGDVRDVCVDWGYAPGPGPASAGVTSKSPSHEITIQQAPSRIPDLHPSNRFTVSAIITIPHTHSKAAVPKTVALRGMLPDGTHIALPEVKVCQMLDQQGRDSRFRGARLPPLIHTLAAHRIIQEIEDGVRVSHSVDSGADGDRDKERERDARDAIVHFSERYQLASKFASFIAVDGDGYWEEENADDNDNDNDDANIGKGSRQGQGPNNTAPVTTTARHNANHANADNHDDDDGFYYDDKDEERARRHNAGPDAHGSSAGGHSVWPGVKPLAPSASGTAPSKASDPNSQPSNTNTISLPRPTGGSTSGGWGSSVSGDWPDVDPHPQPRGTYTSGNFNTTNLSPLSTGGLWPGVESLASPPAHATSGQSNINATAALPRPRSASTSGRWGVTTPSPKSDMPAQASQRSQTGASSSLRVKKSSYLVCSSPKMPDHHAPSPGLRGSKTEVSSYSDRKKPHATFYELETAACSPSLPETHSSTAVLGSLEEDKDENEEPETASPPVFTVTASSKTGLYKASRKPTAIAPAPWTTGAPIIAAARLQSFDGSFELNDELHALIGRKVSLQRLKTAIPLRLKAQRDADKIWGTVLAAAYLKKALLDDKEMWIGLWNKAAEYVEMKLGAGASFAALVDEASKLF</sequence>
<dbReference type="SMART" id="SM00609">
    <property type="entry name" value="VIT"/>
    <property type="match status" value="1"/>
</dbReference>
<dbReference type="InterPro" id="IPR002035">
    <property type="entry name" value="VWF_A"/>
</dbReference>
<evidence type="ECO:0000313" key="5">
    <source>
        <dbReference type="Proteomes" id="UP000283269"/>
    </source>
</evidence>
<feature type="compositionally biased region" description="Polar residues" evidence="1">
    <location>
        <begin position="909"/>
        <end position="922"/>
    </location>
</feature>
<feature type="compositionally biased region" description="Polar residues" evidence="1">
    <location>
        <begin position="888"/>
        <end position="902"/>
    </location>
</feature>
<feature type="domain" description="VIT" evidence="3">
    <location>
        <begin position="24"/>
        <end position="155"/>
    </location>
</feature>
<evidence type="ECO:0000313" key="4">
    <source>
        <dbReference type="EMBL" id="PPQ90311.1"/>
    </source>
</evidence>
<evidence type="ECO:0008006" key="6">
    <source>
        <dbReference type="Google" id="ProtNLM"/>
    </source>
</evidence>
<dbReference type="InterPro" id="IPR036465">
    <property type="entry name" value="vWFA_dom_sf"/>
</dbReference>
<dbReference type="Pfam" id="PF08487">
    <property type="entry name" value="VIT"/>
    <property type="match status" value="1"/>
</dbReference>
<dbReference type="EMBL" id="NHYD01001654">
    <property type="protein sequence ID" value="PPQ90311.1"/>
    <property type="molecule type" value="Genomic_DNA"/>
</dbReference>
<reference evidence="4 5" key="1">
    <citation type="journal article" date="2018" name="Evol. Lett.">
        <title>Horizontal gene cluster transfer increased hallucinogenic mushroom diversity.</title>
        <authorList>
            <person name="Reynolds H.T."/>
            <person name="Vijayakumar V."/>
            <person name="Gluck-Thaler E."/>
            <person name="Korotkin H.B."/>
            <person name="Matheny P.B."/>
            <person name="Slot J.C."/>
        </authorList>
    </citation>
    <scope>NUCLEOTIDE SEQUENCE [LARGE SCALE GENOMIC DNA]</scope>
    <source>
        <strain evidence="4 5">2631</strain>
    </source>
</reference>
<accession>A0A409XHV4</accession>
<dbReference type="InParanoid" id="A0A409XHV4"/>
<dbReference type="STRING" id="93625.A0A409XHV4"/>
<dbReference type="SMART" id="SM00327">
    <property type="entry name" value="VWA"/>
    <property type="match status" value="1"/>
</dbReference>
<dbReference type="Proteomes" id="UP000283269">
    <property type="component" value="Unassembled WGS sequence"/>
</dbReference>
<evidence type="ECO:0000256" key="1">
    <source>
        <dbReference type="SAM" id="MobiDB-lite"/>
    </source>
</evidence>
<feature type="compositionally biased region" description="Acidic residues" evidence="1">
    <location>
        <begin position="736"/>
        <end position="748"/>
    </location>
</feature>
<dbReference type="Pfam" id="PF13768">
    <property type="entry name" value="VWA_3"/>
    <property type="match status" value="1"/>
</dbReference>
<organism evidence="4 5">
    <name type="scientific">Psilocybe cyanescens</name>
    <dbReference type="NCBI Taxonomy" id="93625"/>
    <lineage>
        <taxon>Eukaryota</taxon>
        <taxon>Fungi</taxon>
        <taxon>Dikarya</taxon>
        <taxon>Basidiomycota</taxon>
        <taxon>Agaricomycotina</taxon>
        <taxon>Agaricomycetes</taxon>
        <taxon>Agaricomycetidae</taxon>
        <taxon>Agaricales</taxon>
        <taxon>Agaricineae</taxon>
        <taxon>Strophariaceae</taxon>
        <taxon>Psilocybe</taxon>
    </lineage>
</organism>
<gene>
    <name evidence="4" type="ORF">CVT25_007896</name>
</gene>
<dbReference type="InterPro" id="IPR013694">
    <property type="entry name" value="VIT"/>
</dbReference>
<feature type="compositionally biased region" description="Polar residues" evidence="1">
    <location>
        <begin position="709"/>
        <end position="725"/>
    </location>
</feature>
<dbReference type="Gene3D" id="3.40.50.410">
    <property type="entry name" value="von Willebrand factor, type A domain"/>
    <property type="match status" value="1"/>
</dbReference>
<dbReference type="OrthoDB" id="1729737at2759"/>